<gene>
    <name evidence="1" type="ORF">QQF64_009261</name>
</gene>
<evidence type="ECO:0000313" key="1">
    <source>
        <dbReference type="EMBL" id="KAL1258684.1"/>
    </source>
</evidence>
<comment type="caution">
    <text evidence="1">The sequence shown here is derived from an EMBL/GenBank/DDBJ whole genome shotgun (WGS) entry which is preliminary data.</text>
</comment>
<protein>
    <submittedName>
        <fullName evidence="1">Uncharacterized protein</fullName>
    </submittedName>
</protein>
<dbReference type="EMBL" id="JAYMGO010000016">
    <property type="protein sequence ID" value="KAL1258684.1"/>
    <property type="molecule type" value="Genomic_DNA"/>
</dbReference>
<dbReference type="Pfam" id="PF21720">
    <property type="entry name" value="MIOS_WD40"/>
    <property type="match status" value="1"/>
</dbReference>
<reference evidence="1 2" key="1">
    <citation type="submission" date="2023-09" db="EMBL/GenBank/DDBJ databases">
        <authorList>
            <person name="Wang M."/>
        </authorList>
    </citation>
    <scope>NUCLEOTIDE SEQUENCE [LARGE SCALE GENOMIC DNA]</scope>
    <source>
        <strain evidence="1">GT-2023</strain>
        <tissue evidence="1">Liver</tissue>
    </source>
</reference>
<organism evidence="1 2">
    <name type="scientific">Cirrhinus molitorella</name>
    <name type="common">mud carp</name>
    <dbReference type="NCBI Taxonomy" id="172907"/>
    <lineage>
        <taxon>Eukaryota</taxon>
        <taxon>Metazoa</taxon>
        <taxon>Chordata</taxon>
        <taxon>Craniata</taxon>
        <taxon>Vertebrata</taxon>
        <taxon>Euteleostomi</taxon>
        <taxon>Actinopterygii</taxon>
        <taxon>Neopterygii</taxon>
        <taxon>Teleostei</taxon>
        <taxon>Ostariophysi</taxon>
        <taxon>Cypriniformes</taxon>
        <taxon>Cyprinidae</taxon>
        <taxon>Labeoninae</taxon>
        <taxon>Labeonini</taxon>
        <taxon>Cirrhinus</taxon>
    </lineage>
</organism>
<accession>A0ABR3M3R4</accession>
<sequence length="92" mass="10612">MGLLAMLTQDCNIIRLYDMQHTPMPFSDEVEPTTNERSVQLCSKSISSSFAWHLSAQNCMMVVSPNWVMNNFTVFEHCFRAHTVLIQLFPDQ</sequence>
<evidence type="ECO:0000313" key="2">
    <source>
        <dbReference type="Proteomes" id="UP001558613"/>
    </source>
</evidence>
<keyword evidence="2" id="KW-1185">Reference proteome</keyword>
<name>A0ABR3M3R4_9TELE</name>
<proteinExistence type="predicted"/>
<dbReference type="Proteomes" id="UP001558613">
    <property type="component" value="Unassembled WGS sequence"/>
</dbReference>